<sequence>MKPGIILKKLNGHESFLGDVIKLIDVAAFNWRVGSQKSEGKDRAISNGDTKTGVVIERHLRVSNRYCSAVFFDLNGQIYVVVEVSLSEEGRVRSLLFGQGRQGNKKEEWKKLKFNNVLQFGFDSKFFYWLLSNVGKEFQHDSDKTYKIKLTDVSNVAQLTDKAEYDSKSTGTNVLGSLPALSGLGSNQSVYEAGFGFTLPKMSLTLRLADNSTCYINKDLSNVTSEKGETLTVDHELVNVTLTVYVILLLTLKKSYNADIEKKTWTHNEEASQRKKWALFVIGELCEENNVTLKDIGVLFERSGKKLIEESIKEA</sequence>
<dbReference type="Proteomes" id="UP000185568">
    <property type="component" value="Unassembled WGS sequence"/>
</dbReference>
<comment type="caution">
    <text evidence="1">The sequence shown here is derived from an EMBL/GenBank/DDBJ whole genome shotgun (WGS) entry which is preliminary data.</text>
</comment>
<dbReference type="RefSeq" id="WP_075399437.1">
    <property type="nucleotide sequence ID" value="NZ_MSDU01000042.1"/>
</dbReference>
<evidence type="ECO:0000313" key="2">
    <source>
        <dbReference type="Proteomes" id="UP000185568"/>
    </source>
</evidence>
<name>A0A1Q8Q2F9_9BACI</name>
<dbReference type="AlphaFoldDB" id="A0A1Q8Q2F9"/>
<accession>A0A1Q8Q2F9</accession>
<keyword evidence="2" id="KW-1185">Reference proteome</keyword>
<gene>
    <name evidence="1" type="ORF">BTO30_14530</name>
</gene>
<evidence type="ECO:0000313" key="1">
    <source>
        <dbReference type="EMBL" id="OLN21498.1"/>
    </source>
</evidence>
<dbReference type="OrthoDB" id="2625810at2"/>
<proteinExistence type="predicted"/>
<dbReference type="EMBL" id="MSDU01000042">
    <property type="protein sequence ID" value="OLN21498.1"/>
    <property type="molecule type" value="Genomic_DNA"/>
</dbReference>
<reference evidence="1 2" key="1">
    <citation type="submission" date="2016-12" db="EMBL/GenBank/DDBJ databases">
        <title>Domibacillus antri genome sequencing.</title>
        <authorList>
            <person name="Verma A."/>
            <person name="Krishnamurthi S."/>
        </authorList>
    </citation>
    <scope>NUCLEOTIDE SEQUENCE [LARGE SCALE GENOMIC DNA]</scope>
    <source>
        <strain evidence="1 2">XD80</strain>
    </source>
</reference>
<organism evidence="1 2">
    <name type="scientific">Domibacillus antri</name>
    <dbReference type="NCBI Taxonomy" id="1714264"/>
    <lineage>
        <taxon>Bacteria</taxon>
        <taxon>Bacillati</taxon>
        <taxon>Bacillota</taxon>
        <taxon>Bacilli</taxon>
        <taxon>Bacillales</taxon>
        <taxon>Bacillaceae</taxon>
        <taxon>Domibacillus</taxon>
    </lineage>
</organism>
<protein>
    <submittedName>
        <fullName evidence="1">Uncharacterized protein</fullName>
    </submittedName>
</protein>